<reference evidence="1" key="1">
    <citation type="submission" date="2023-01" db="EMBL/GenBank/DDBJ databases">
        <authorList>
            <person name="Van Ghelder C."/>
            <person name="Rancurel C."/>
        </authorList>
    </citation>
    <scope>NUCLEOTIDE SEQUENCE</scope>
    <source>
        <strain evidence="1">CNCM I-4278</strain>
    </source>
</reference>
<name>A0A9W4UPJ0_9PLEO</name>
<proteinExistence type="predicted"/>
<gene>
    <name evidence="1" type="ORF">PDIGIT_LOCUS12649</name>
</gene>
<accession>A0A9W4UPJ0</accession>
<protein>
    <submittedName>
        <fullName evidence="1">Uncharacterized protein</fullName>
    </submittedName>
</protein>
<dbReference type="EMBL" id="CAOQHR010000009">
    <property type="protein sequence ID" value="CAI6339489.1"/>
    <property type="molecule type" value="Genomic_DNA"/>
</dbReference>
<dbReference type="Proteomes" id="UP001152607">
    <property type="component" value="Unassembled WGS sequence"/>
</dbReference>
<organism evidence="1 2">
    <name type="scientific">Periconia digitata</name>
    <dbReference type="NCBI Taxonomy" id="1303443"/>
    <lineage>
        <taxon>Eukaryota</taxon>
        <taxon>Fungi</taxon>
        <taxon>Dikarya</taxon>
        <taxon>Ascomycota</taxon>
        <taxon>Pezizomycotina</taxon>
        <taxon>Dothideomycetes</taxon>
        <taxon>Pleosporomycetidae</taxon>
        <taxon>Pleosporales</taxon>
        <taxon>Massarineae</taxon>
        <taxon>Periconiaceae</taxon>
        <taxon>Periconia</taxon>
    </lineage>
</organism>
<comment type="caution">
    <text evidence="1">The sequence shown here is derived from an EMBL/GenBank/DDBJ whole genome shotgun (WGS) entry which is preliminary data.</text>
</comment>
<sequence>MLSCRWYRPPSVSLDSGQQLVAHTHTHTPPSRSHMRRLFAASSKYPERWLDRVRPASPEAPRMAHSLRATWIRLSVPKRHLALPTHATHPLLLPAPNQPRTAPETLTDRCISLPHHSATSAVQTPRANFGCVCVCLCDSTAQCTRYQQSLRYIRLTHPPPTRYHSA</sequence>
<dbReference type="AlphaFoldDB" id="A0A9W4UPJ0"/>
<keyword evidence="2" id="KW-1185">Reference proteome</keyword>
<evidence type="ECO:0000313" key="1">
    <source>
        <dbReference type="EMBL" id="CAI6339489.1"/>
    </source>
</evidence>
<evidence type="ECO:0000313" key="2">
    <source>
        <dbReference type="Proteomes" id="UP001152607"/>
    </source>
</evidence>